<keyword evidence="2" id="KW-1185">Reference proteome</keyword>
<dbReference type="Proteomes" id="UP000006526">
    <property type="component" value="Segment"/>
</dbReference>
<name>E3SKA4_9CAUD</name>
<protein>
    <submittedName>
        <fullName evidence="1">Uncharacterized protein</fullName>
    </submittedName>
</protein>
<proteinExistence type="predicted"/>
<sequence length="74" mass="8761">MKRFIQSIQFDFTNHFGNPYTNTSKDQQEEIIADAKNVMWDASTQEELKQQLEITYGYQVINVTSDFYLPVEYV</sequence>
<organism evidence="1 2">
    <name type="scientific">Synechococcus phage S-SSM5</name>
    <dbReference type="NCBI Taxonomy" id="445685"/>
    <lineage>
        <taxon>Viruses</taxon>
        <taxon>Duplodnaviria</taxon>
        <taxon>Heunggongvirae</taxon>
        <taxon>Uroviricota</taxon>
        <taxon>Caudoviricetes</taxon>
        <taxon>Pantevenvirales</taxon>
        <taxon>Kyanoviridae</taxon>
        <taxon>Glaucusvirus</taxon>
        <taxon>Glaucusvirus ssm5</taxon>
    </lineage>
</organism>
<dbReference type="EMBL" id="GU071097">
    <property type="protein sequence ID" value="ADO98006.1"/>
    <property type="molecule type" value="Genomic_DNA"/>
</dbReference>
<accession>E3SKA4</accession>
<dbReference type="RefSeq" id="YP_004324667.1">
    <property type="nucleotide sequence ID" value="NC_015289.1"/>
</dbReference>
<dbReference type="GeneID" id="10329301"/>
<gene>
    <name evidence="1" type="ORF">SSSM5_064</name>
</gene>
<evidence type="ECO:0000313" key="2">
    <source>
        <dbReference type="Proteomes" id="UP000006526"/>
    </source>
</evidence>
<evidence type="ECO:0000313" key="1">
    <source>
        <dbReference type="EMBL" id="ADO98006.1"/>
    </source>
</evidence>
<reference evidence="1 2" key="1">
    <citation type="journal article" date="2010" name="Environ. Microbiol.">
        <title>Genomic analysis of oceanic cyanobacterial myoviruses compared with T4-like myoviruses from diverse hosts and environments.</title>
        <authorList>
            <person name="Sullivan M.B."/>
            <person name="Huang K.H."/>
            <person name="Ignacio-Espinoza J.C."/>
            <person name="Berlin A.M."/>
            <person name="Kelly L."/>
            <person name="Weigele P.R."/>
            <person name="DeFrancesco A.S."/>
            <person name="Kern S.E."/>
            <person name="Thompson L.R."/>
            <person name="Young S."/>
            <person name="Yandava C."/>
            <person name="Fu R."/>
            <person name="Krastins B."/>
            <person name="Chase M."/>
            <person name="Sarracino D."/>
            <person name="Osburne M.S."/>
            <person name="Henn M.R."/>
            <person name="Chisholm S.W."/>
        </authorList>
    </citation>
    <scope>NUCLEOTIDE SEQUENCE [LARGE SCALE GENOMIC DNA]</scope>
    <source>
        <strain evidence="1">8102-12</strain>
    </source>
</reference>
<dbReference type="KEGG" id="vg:10329301"/>